<dbReference type="EC" id="2.7.7.65" evidence="1"/>
<dbReference type="NCBIfam" id="TIGR00254">
    <property type="entry name" value="GGDEF"/>
    <property type="match status" value="1"/>
</dbReference>
<dbReference type="PANTHER" id="PTHR45138:SF9">
    <property type="entry name" value="DIGUANYLATE CYCLASE DGCM-RELATED"/>
    <property type="match status" value="1"/>
</dbReference>
<reference evidence="5 6" key="1">
    <citation type="submission" date="2024-01" db="EMBL/GenBank/DDBJ databases">
        <title>The diversity of rhizobia nodulating Mimosa spp. in eleven states of Brazil covering several biomes is determined by host plant, location, and edaphic factors.</title>
        <authorList>
            <person name="Rouws L."/>
            <person name="Barauna A."/>
            <person name="Beukes C."/>
            <person name="De Faria S.M."/>
            <person name="Gross E."/>
            <person name="Dos Reis Junior F.B."/>
            <person name="Simon M."/>
            <person name="Maluk M."/>
            <person name="Odee D.W."/>
            <person name="Kenicer G."/>
            <person name="Young J.P.W."/>
            <person name="Reis V.M."/>
            <person name="Zilli J."/>
            <person name="James E.K."/>
        </authorList>
    </citation>
    <scope>NUCLEOTIDE SEQUENCE [LARGE SCALE GENOMIC DNA]</scope>
    <source>
        <strain evidence="5 6">JPY530</strain>
    </source>
</reference>
<dbReference type="InterPro" id="IPR043128">
    <property type="entry name" value="Rev_trsase/Diguanyl_cyclase"/>
</dbReference>
<feature type="transmembrane region" description="Helical" evidence="3">
    <location>
        <begin position="50"/>
        <end position="68"/>
    </location>
</feature>
<feature type="transmembrane region" description="Helical" evidence="3">
    <location>
        <begin position="161"/>
        <end position="180"/>
    </location>
</feature>
<protein>
    <recommendedName>
        <fullName evidence="1">diguanylate cyclase</fullName>
        <ecNumber evidence="1">2.7.7.65</ecNumber>
    </recommendedName>
</protein>
<name>A0ABU9RDA5_9BURK</name>
<keyword evidence="5" id="KW-0808">Transferase</keyword>
<sequence>MPPLTAASAPQSARRVEMQGFRHGNVTTIKEVDTSRTDDQIMPTFDLRTVMLMASVMPGLMAVVMFAIGRSFPRNIHGVAQWAQGSLVFSAAAFLMALRGALPDWLSVIGGNICMVGSIGLWLIGSQRYLGRAAFVRLVSAMVVVDALVLGWMTYIDFNPYGRSMCTNVILALLFALLAYELLRFGRKDSGARVVGFMFAIETLIALTRIVTSLEPGSAREGLYAHDLVQLIYLSSGAFMSLTITVGFMLTAVNRLRIHLEQLSLIDPLTGLLNRRALLDTHTLARGTPRRRGTHLSLLLIDLDHFKNVNDKYGHLMGDAILIDFAQKAALSLPQEAHFARWGGEEFAVFFPCESIDEPLNLARELQARIAYRGDSTLPSYTCSIGIAFIDISEATIERLLKQADGALYRAKRNGRNRAELGSEPVAVET</sequence>
<dbReference type="EMBL" id="JAZHGA010000040">
    <property type="protein sequence ID" value="MEM5345014.1"/>
    <property type="molecule type" value="Genomic_DNA"/>
</dbReference>
<dbReference type="PROSITE" id="PS50887">
    <property type="entry name" value="GGDEF"/>
    <property type="match status" value="1"/>
</dbReference>
<gene>
    <name evidence="5" type="ORF">V4C56_35980</name>
</gene>
<organism evidence="5 6">
    <name type="scientific">Paraburkholderia azotifigens</name>
    <dbReference type="NCBI Taxonomy" id="2057004"/>
    <lineage>
        <taxon>Bacteria</taxon>
        <taxon>Pseudomonadati</taxon>
        <taxon>Pseudomonadota</taxon>
        <taxon>Betaproteobacteria</taxon>
        <taxon>Burkholderiales</taxon>
        <taxon>Burkholderiaceae</taxon>
        <taxon>Paraburkholderia</taxon>
    </lineage>
</organism>
<proteinExistence type="predicted"/>
<keyword evidence="3" id="KW-1133">Transmembrane helix</keyword>
<dbReference type="Proteomes" id="UP001481677">
    <property type="component" value="Unassembled WGS sequence"/>
</dbReference>
<feature type="transmembrane region" description="Helical" evidence="3">
    <location>
        <begin position="80"/>
        <end position="99"/>
    </location>
</feature>
<dbReference type="InterPro" id="IPR029787">
    <property type="entry name" value="Nucleotide_cyclase"/>
</dbReference>
<keyword evidence="6" id="KW-1185">Reference proteome</keyword>
<keyword evidence="3" id="KW-0812">Transmembrane</keyword>
<evidence type="ECO:0000256" key="1">
    <source>
        <dbReference type="ARBA" id="ARBA00012528"/>
    </source>
</evidence>
<keyword evidence="3" id="KW-0472">Membrane</keyword>
<evidence type="ECO:0000259" key="4">
    <source>
        <dbReference type="PROSITE" id="PS50887"/>
    </source>
</evidence>
<dbReference type="RefSeq" id="WP_240057455.1">
    <property type="nucleotide sequence ID" value="NZ_JAZHFZ010000040.1"/>
</dbReference>
<dbReference type="InterPro" id="IPR050469">
    <property type="entry name" value="Diguanylate_Cyclase"/>
</dbReference>
<comment type="caution">
    <text evidence="5">The sequence shown here is derived from an EMBL/GenBank/DDBJ whole genome shotgun (WGS) entry which is preliminary data.</text>
</comment>
<accession>A0ABU9RDA5</accession>
<evidence type="ECO:0000313" key="5">
    <source>
        <dbReference type="EMBL" id="MEM5345014.1"/>
    </source>
</evidence>
<dbReference type="Pfam" id="PF00990">
    <property type="entry name" value="GGDEF"/>
    <property type="match status" value="1"/>
</dbReference>
<comment type="catalytic activity">
    <reaction evidence="2">
        <text>2 GTP = 3',3'-c-di-GMP + 2 diphosphate</text>
        <dbReference type="Rhea" id="RHEA:24898"/>
        <dbReference type="ChEBI" id="CHEBI:33019"/>
        <dbReference type="ChEBI" id="CHEBI:37565"/>
        <dbReference type="ChEBI" id="CHEBI:58805"/>
        <dbReference type="EC" id="2.7.7.65"/>
    </reaction>
</comment>
<feature type="domain" description="GGDEF" evidence="4">
    <location>
        <begin position="294"/>
        <end position="424"/>
    </location>
</feature>
<dbReference type="CDD" id="cd01949">
    <property type="entry name" value="GGDEF"/>
    <property type="match status" value="1"/>
</dbReference>
<feature type="transmembrane region" description="Helical" evidence="3">
    <location>
        <begin position="105"/>
        <end position="123"/>
    </location>
</feature>
<dbReference type="InterPro" id="IPR000160">
    <property type="entry name" value="GGDEF_dom"/>
</dbReference>
<dbReference type="PANTHER" id="PTHR45138">
    <property type="entry name" value="REGULATORY COMPONENTS OF SENSORY TRANSDUCTION SYSTEM"/>
    <property type="match status" value="1"/>
</dbReference>
<dbReference type="SUPFAM" id="SSF55073">
    <property type="entry name" value="Nucleotide cyclase"/>
    <property type="match status" value="1"/>
</dbReference>
<feature type="transmembrane region" description="Helical" evidence="3">
    <location>
        <begin position="192"/>
        <end position="211"/>
    </location>
</feature>
<evidence type="ECO:0000256" key="3">
    <source>
        <dbReference type="SAM" id="Phobius"/>
    </source>
</evidence>
<feature type="transmembrane region" description="Helical" evidence="3">
    <location>
        <begin position="135"/>
        <end position="155"/>
    </location>
</feature>
<dbReference type="SMART" id="SM00267">
    <property type="entry name" value="GGDEF"/>
    <property type="match status" value="1"/>
</dbReference>
<dbReference type="GO" id="GO:0052621">
    <property type="term" value="F:diguanylate cyclase activity"/>
    <property type="evidence" value="ECO:0007669"/>
    <property type="project" value="UniProtKB-EC"/>
</dbReference>
<evidence type="ECO:0000313" key="6">
    <source>
        <dbReference type="Proteomes" id="UP001481677"/>
    </source>
</evidence>
<feature type="transmembrane region" description="Helical" evidence="3">
    <location>
        <begin position="231"/>
        <end position="253"/>
    </location>
</feature>
<keyword evidence="5" id="KW-0548">Nucleotidyltransferase</keyword>
<evidence type="ECO:0000256" key="2">
    <source>
        <dbReference type="ARBA" id="ARBA00034247"/>
    </source>
</evidence>
<dbReference type="Gene3D" id="3.30.70.270">
    <property type="match status" value="1"/>
</dbReference>